<dbReference type="FunFam" id="2.60.260.20:FF:000005">
    <property type="entry name" value="Chaperone protein dnaJ 1, mitochondrial"/>
    <property type="match status" value="1"/>
</dbReference>
<dbReference type="InterPro" id="IPR036410">
    <property type="entry name" value="HSP_DnaJ_Cys-rich_dom_sf"/>
</dbReference>
<dbReference type="PROSITE" id="PS51188">
    <property type="entry name" value="ZF_CR"/>
    <property type="match status" value="1"/>
</dbReference>
<dbReference type="Proteomes" id="UP000276223">
    <property type="component" value="Unassembled WGS sequence"/>
</dbReference>
<dbReference type="Pfam" id="PF00684">
    <property type="entry name" value="DnaJ_CXXCXGXG"/>
    <property type="match status" value="1"/>
</dbReference>
<dbReference type="PROSITE" id="PS50076">
    <property type="entry name" value="DNAJ_2"/>
    <property type="match status" value="1"/>
</dbReference>
<comment type="domain">
    <text evidence="11">The J domain is necessary and sufficient to stimulate DnaK ATPase activity. Zinc center 1 plays an important role in the autonomous, DnaK-independent chaperone activity of DnaJ. Zinc center 2 is essential for interaction with DnaK and for DnaJ activity.</text>
</comment>
<keyword evidence="4 11" id="KW-0863">Zinc-finger</keyword>
<comment type="subunit">
    <text evidence="11">Homodimer.</text>
</comment>
<feature type="zinc finger region" description="CR-type" evidence="12">
    <location>
        <begin position="135"/>
        <end position="213"/>
    </location>
</feature>
<dbReference type="Pfam" id="PF00226">
    <property type="entry name" value="DnaJ"/>
    <property type="match status" value="1"/>
</dbReference>
<dbReference type="CDD" id="cd10747">
    <property type="entry name" value="DnaJ_C"/>
    <property type="match status" value="1"/>
</dbReference>
<evidence type="ECO:0000256" key="4">
    <source>
        <dbReference type="ARBA" id="ARBA00022771"/>
    </source>
</evidence>
<dbReference type="HAMAP" id="MF_01152">
    <property type="entry name" value="DnaJ"/>
    <property type="match status" value="1"/>
</dbReference>
<feature type="compositionally biased region" description="Basic and acidic residues" evidence="13">
    <location>
        <begin position="368"/>
        <end position="381"/>
    </location>
</feature>
<dbReference type="OrthoDB" id="9779889at2"/>
<dbReference type="InterPro" id="IPR001305">
    <property type="entry name" value="HSP_DnaJ_Cys-rich_dom"/>
</dbReference>
<dbReference type="GO" id="GO:0042026">
    <property type="term" value="P:protein refolding"/>
    <property type="evidence" value="ECO:0007669"/>
    <property type="project" value="TreeGrafter"/>
</dbReference>
<dbReference type="SUPFAM" id="SSF57938">
    <property type="entry name" value="DnaJ/Hsp40 cysteine-rich domain"/>
    <property type="match status" value="1"/>
</dbReference>
<evidence type="ECO:0000256" key="10">
    <source>
        <dbReference type="ARBA" id="ARBA00067609"/>
    </source>
</evidence>
<protein>
    <recommendedName>
        <fullName evidence="10 11">Chaperone protein DnaJ</fullName>
    </recommendedName>
</protein>
<feature type="domain" description="J" evidence="14">
    <location>
        <begin position="6"/>
        <end position="71"/>
    </location>
</feature>
<dbReference type="PRINTS" id="PR00625">
    <property type="entry name" value="JDOMAIN"/>
</dbReference>
<dbReference type="AlphaFoldDB" id="A0A3N1UQP5"/>
<keyword evidence="2 11" id="KW-0479">Metal-binding</keyword>
<dbReference type="GO" id="GO:0009408">
    <property type="term" value="P:response to heat"/>
    <property type="evidence" value="ECO:0007669"/>
    <property type="project" value="InterPro"/>
</dbReference>
<organism evidence="16 17">
    <name type="scientific">Desulfosoma caldarium</name>
    <dbReference type="NCBI Taxonomy" id="610254"/>
    <lineage>
        <taxon>Bacteria</taxon>
        <taxon>Pseudomonadati</taxon>
        <taxon>Thermodesulfobacteriota</taxon>
        <taxon>Syntrophobacteria</taxon>
        <taxon>Syntrophobacterales</taxon>
        <taxon>Syntrophobacteraceae</taxon>
        <taxon>Desulfosoma</taxon>
    </lineage>
</organism>
<dbReference type="EMBL" id="RJVA01000013">
    <property type="protein sequence ID" value="ROQ90867.1"/>
    <property type="molecule type" value="Genomic_DNA"/>
</dbReference>
<feature type="repeat" description="CXXCXGXG motif" evidence="11">
    <location>
        <begin position="201"/>
        <end position="208"/>
    </location>
</feature>
<evidence type="ECO:0000256" key="7">
    <source>
        <dbReference type="ARBA" id="ARBA00023186"/>
    </source>
</evidence>
<sequence length="381" mass="42981">MATNRDYYEILGVSRNASDEEIKKAYRKLALKYHPDRNPGDKEAEERFKEAAEAYEVLRDPQKRQLYDQFGHEGLRGSGFQGFRGFEDIFSSFGDIFQEFFSFNFGTSQRSRTNARPGNDLLYELEISFEEAIFGTEKDLDINTYRQCERCGGSGSEPGSSESMCPLCRGRGQVVQSQGFFRIATTCTRCHGAGRVITTPCRDCGGQGRLRRLKTVHVKVPPGVDSGTRLRLRGEGESGYRGGVAGDLYVRLKVRPHEIFERDGNDLYAKISVSFVQAILGDEVLLNTLDGEKVIKIEPGTQPGTVLKFHGEGVPSLRGYGRGDLFVQIDVTIPSKITPRQKELLMEFQAIEEEKAEKRGRKWPWSKRHQDKDRVVGETAR</sequence>
<dbReference type="GO" id="GO:0008270">
    <property type="term" value="F:zinc ion binding"/>
    <property type="evidence" value="ECO:0007669"/>
    <property type="project" value="UniProtKB-UniRule"/>
</dbReference>
<dbReference type="GO" id="GO:0005737">
    <property type="term" value="C:cytoplasm"/>
    <property type="evidence" value="ECO:0007669"/>
    <property type="project" value="UniProtKB-SubCell"/>
</dbReference>
<feature type="binding site" evidence="11">
    <location>
        <position position="148"/>
    </location>
    <ligand>
        <name>Zn(2+)</name>
        <dbReference type="ChEBI" id="CHEBI:29105"/>
        <label>1</label>
    </ligand>
</feature>
<accession>A0A3N1UQP5</accession>
<comment type="subcellular location">
    <subcellularLocation>
        <location evidence="11">Cytoplasm</location>
    </subcellularLocation>
</comment>
<dbReference type="CDD" id="cd10719">
    <property type="entry name" value="DnaJ_zf"/>
    <property type="match status" value="1"/>
</dbReference>
<evidence type="ECO:0000256" key="6">
    <source>
        <dbReference type="ARBA" id="ARBA00023016"/>
    </source>
</evidence>
<dbReference type="NCBIfam" id="TIGR02349">
    <property type="entry name" value="DnaJ_bact"/>
    <property type="match status" value="1"/>
</dbReference>
<evidence type="ECO:0000256" key="13">
    <source>
        <dbReference type="SAM" id="MobiDB-lite"/>
    </source>
</evidence>
<feature type="repeat" description="CXXCXGXG motif" evidence="11">
    <location>
        <begin position="187"/>
        <end position="194"/>
    </location>
</feature>
<dbReference type="FunFam" id="1.10.287.110:FF:000034">
    <property type="entry name" value="Chaperone protein DnaJ"/>
    <property type="match status" value="1"/>
</dbReference>
<evidence type="ECO:0000313" key="16">
    <source>
        <dbReference type="EMBL" id="ROQ90867.1"/>
    </source>
</evidence>
<dbReference type="InterPro" id="IPR001623">
    <property type="entry name" value="DnaJ_domain"/>
</dbReference>
<keyword evidence="17" id="KW-1185">Reference proteome</keyword>
<dbReference type="PROSITE" id="PS00636">
    <property type="entry name" value="DNAJ_1"/>
    <property type="match status" value="1"/>
</dbReference>
<dbReference type="FunFam" id="2.10.230.10:FF:000002">
    <property type="entry name" value="Molecular chaperone DnaJ"/>
    <property type="match status" value="1"/>
</dbReference>
<dbReference type="Pfam" id="PF01556">
    <property type="entry name" value="DnaJ_C"/>
    <property type="match status" value="1"/>
</dbReference>
<keyword evidence="6 11" id="KW-0346">Stress response</keyword>
<dbReference type="SMART" id="SM00271">
    <property type="entry name" value="DnaJ"/>
    <property type="match status" value="1"/>
</dbReference>
<dbReference type="CDD" id="cd06257">
    <property type="entry name" value="DnaJ"/>
    <property type="match status" value="1"/>
</dbReference>
<dbReference type="InterPro" id="IPR012724">
    <property type="entry name" value="DnaJ"/>
</dbReference>
<dbReference type="Gene3D" id="2.10.230.10">
    <property type="entry name" value="Heat shock protein DnaJ, cysteine-rich domain"/>
    <property type="match status" value="1"/>
</dbReference>
<feature type="binding site" evidence="11">
    <location>
        <position position="201"/>
    </location>
    <ligand>
        <name>Zn(2+)</name>
        <dbReference type="ChEBI" id="CHEBI:29105"/>
        <label>1</label>
    </ligand>
</feature>
<dbReference type="GO" id="GO:0006260">
    <property type="term" value="P:DNA replication"/>
    <property type="evidence" value="ECO:0007669"/>
    <property type="project" value="UniProtKB-KW"/>
</dbReference>
<feature type="repeat" description="CXXCXGXG motif" evidence="11">
    <location>
        <begin position="148"/>
        <end position="155"/>
    </location>
</feature>
<feature type="binding site" evidence="11">
    <location>
        <position position="190"/>
    </location>
    <ligand>
        <name>Zn(2+)</name>
        <dbReference type="ChEBI" id="CHEBI:29105"/>
        <label>2</label>
    </ligand>
</feature>
<comment type="function">
    <text evidence="8 11">Participates actively in the response to hyperosmotic and heat shock by preventing the aggregation of stress-denatured proteins and by disaggregating proteins, also in an autonomous, DnaK-independent fashion. Unfolded proteins bind initially to DnaJ; upon interaction with the DnaJ-bound protein, DnaK hydrolyzes its bound ATP, resulting in the formation of a stable complex. GrpE releases ADP from DnaK; ATP binding to DnaK triggers the release of the substrate protein, thus completing the reaction cycle. Several rounds of ATP-dependent interactions between DnaJ, DnaK and GrpE are required for fully efficient folding. Also involved, together with DnaK and GrpE, in the DNA replication of plasmids through activation of initiation proteins.</text>
</comment>
<feature type="binding site" evidence="11">
    <location>
        <position position="168"/>
    </location>
    <ligand>
        <name>Zn(2+)</name>
        <dbReference type="ChEBI" id="CHEBI:29105"/>
        <label>2</label>
    </ligand>
</feature>
<evidence type="ECO:0000256" key="9">
    <source>
        <dbReference type="ARBA" id="ARBA00061004"/>
    </source>
</evidence>
<dbReference type="PANTHER" id="PTHR43096:SF10">
    <property type="entry name" value="CHAPERONE PROTEIN DNAJ A6, CHLOROPLASTIC"/>
    <property type="match status" value="1"/>
</dbReference>
<feature type="binding site" evidence="11">
    <location>
        <position position="187"/>
    </location>
    <ligand>
        <name>Zn(2+)</name>
        <dbReference type="ChEBI" id="CHEBI:29105"/>
        <label>2</label>
    </ligand>
</feature>
<dbReference type="SUPFAM" id="SSF46565">
    <property type="entry name" value="Chaperone J-domain"/>
    <property type="match status" value="1"/>
</dbReference>
<evidence type="ECO:0000256" key="5">
    <source>
        <dbReference type="ARBA" id="ARBA00022833"/>
    </source>
</evidence>
<evidence type="ECO:0000313" key="17">
    <source>
        <dbReference type="Proteomes" id="UP000276223"/>
    </source>
</evidence>
<dbReference type="GO" id="GO:0031072">
    <property type="term" value="F:heat shock protein binding"/>
    <property type="evidence" value="ECO:0007669"/>
    <property type="project" value="InterPro"/>
</dbReference>
<dbReference type="InterPro" id="IPR002939">
    <property type="entry name" value="DnaJ_C"/>
</dbReference>
<feature type="binding site" evidence="11">
    <location>
        <position position="151"/>
    </location>
    <ligand>
        <name>Zn(2+)</name>
        <dbReference type="ChEBI" id="CHEBI:29105"/>
        <label>1</label>
    </ligand>
</feature>
<evidence type="ECO:0000256" key="3">
    <source>
        <dbReference type="ARBA" id="ARBA00022737"/>
    </source>
</evidence>
<comment type="similarity">
    <text evidence="9 11">Belongs to the DnaJ family.</text>
</comment>
<evidence type="ECO:0000256" key="11">
    <source>
        <dbReference type="HAMAP-Rule" id="MF_01152"/>
    </source>
</evidence>
<dbReference type="NCBIfam" id="NF008035">
    <property type="entry name" value="PRK10767.1"/>
    <property type="match status" value="1"/>
</dbReference>
<reference evidence="16 17" key="1">
    <citation type="submission" date="2018-11" db="EMBL/GenBank/DDBJ databases">
        <title>Genomic Encyclopedia of Type Strains, Phase IV (KMG-IV): sequencing the most valuable type-strain genomes for metagenomic binning, comparative biology and taxonomic classification.</title>
        <authorList>
            <person name="Goeker M."/>
        </authorList>
    </citation>
    <scope>NUCLEOTIDE SEQUENCE [LARGE SCALE GENOMIC DNA]</scope>
    <source>
        <strain evidence="16 17">DSM 22027</strain>
    </source>
</reference>
<keyword evidence="3 11" id="KW-0677">Repeat</keyword>
<dbReference type="InterPro" id="IPR036869">
    <property type="entry name" value="J_dom_sf"/>
</dbReference>
<dbReference type="GO" id="GO:0051082">
    <property type="term" value="F:unfolded protein binding"/>
    <property type="evidence" value="ECO:0007669"/>
    <property type="project" value="UniProtKB-UniRule"/>
</dbReference>
<evidence type="ECO:0000259" key="14">
    <source>
        <dbReference type="PROSITE" id="PS50076"/>
    </source>
</evidence>
<evidence type="ECO:0000256" key="1">
    <source>
        <dbReference type="ARBA" id="ARBA00022705"/>
    </source>
</evidence>
<proteinExistence type="inferred from homology"/>
<dbReference type="Gene3D" id="2.60.260.20">
    <property type="entry name" value="Urease metallochaperone UreE, N-terminal domain"/>
    <property type="match status" value="2"/>
</dbReference>
<dbReference type="Gene3D" id="1.10.287.110">
    <property type="entry name" value="DnaJ domain"/>
    <property type="match status" value="1"/>
</dbReference>
<dbReference type="InterPro" id="IPR018253">
    <property type="entry name" value="DnaJ_domain_CS"/>
</dbReference>
<gene>
    <name evidence="11" type="primary">dnaJ</name>
    <name evidence="16" type="ORF">EDC27_2123</name>
</gene>
<evidence type="ECO:0000259" key="15">
    <source>
        <dbReference type="PROSITE" id="PS51188"/>
    </source>
</evidence>
<feature type="repeat" description="CXXCXGXG motif" evidence="11">
    <location>
        <begin position="165"/>
        <end position="172"/>
    </location>
</feature>
<comment type="caution">
    <text evidence="16">The sequence shown here is derived from an EMBL/GenBank/DDBJ whole genome shotgun (WGS) entry which is preliminary data.</text>
</comment>
<evidence type="ECO:0000256" key="2">
    <source>
        <dbReference type="ARBA" id="ARBA00022723"/>
    </source>
</evidence>
<comment type="cofactor">
    <cofactor evidence="11">
        <name>Zn(2+)</name>
        <dbReference type="ChEBI" id="CHEBI:29105"/>
    </cofactor>
    <text evidence="11">Binds 2 Zn(2+) ions per monomer.</text>
</comment>
<dbReference type="PANTHER" id="PTHR43096">
    <property type="entry name" value="DNAJ HOMOLOG 1, MITOCHONDRIAL-RELATED"/>
    <property type="match status" value="1"/>
</dbReference>
<evidence type="ECO:0000256" key="12">
    <source>
        <dbReference type="PROSITE-ProRule" id="PRU00546"/>
    </source>
</evidence>
<dbReference type="SUPFAM" id="SSF49493">
    <property type="entry name" value="HSP40/DnaJ peptide-binding domain"/>
    <property type="match status" value="2"/>
</dbReference>
<keyword evidence="1 11" id="KW-0235">DNA replication</keyword>
<name>A0A3N1UQP5_9BACT</name>
<feature type="binding site" evidence="11">
    <location>
        <position position="165"/>
    </location>
    <ligand>
        <name>Zn(2+)</name>
        <dbReference type="ChEBI" id="CHEBI:29105"/>
        <label>2</label>
    </ligand>
</feature>
<dbReference type="RefSeq" id="WP_123290935.1">
    <property type="nucleotide sequence ID" value="NZ_RJVA01000013.1"/>
</dbReference>
<feature type="domain" description="CR-type" evidence="15">
    <location>
        <begin position="135"/>
        <end position="213"/>
    </location>
</feature>
<dbReference type="GO" id="GO:0005524">
    <property type="term" value="F:ATP binding"/>
    <property type="evidence" value="ECO:0007669"/>
    <property type="project" value="InterPro"/>
</dbReference>
<keyword evidence="7 11" id="KW-0143">Chaperone</keyword>
<keyword evidence="11" id="KW-0963">Cytoplasm</keyword>
<feature type="region of interest" description="Disordered" evidence="13">
    <location>
        <begin position="355"/>
        <end position="381"/>
    </location>
</feature>
<feature type="binding site" evidence="11">
    <location>
        <position position="204"/>
    </location>
    <ligand>
        <name>Zn(2+)</name>
        <dbReference type="ChEBI" id="CHEBI:29105"/>
        <label>1</label>
    </ligand>
</feature>
<dbReference type="InterPro" id="IPR008971">
    <property type="entry name" value="HSP40/DnaJ_pept-bd"/>
</dbReference>
<keyword evidence="5 11" id="KW-0862">Zinc</keyword>
<feature type="compositionally biased region" description="Basic residues" evidence="13">
    <location>
        <begin position="358"/>
        <end position="367"/>
    </location>
</feature>
<evidence type="ECO:0000256" key="8">
    <source>
        <dbReference type="ARBA" id="ARBA00053423"/>
    </source>
</evidence>